<dbReference type="Gene3D" id="3.30.420.40">
    <property type="match status" value="2"/>
</dbReference>
<dbReference type="PANTHER" id="PTHR43190:SF3">
    <property type="entry name" value="N-ACETYL-D-GLUCOSAMINE KINASE"/>
    <property type="match status" value="1"/>
</dbReference>
<name>A0ABU6KD01_9BACI</name>
<evidence type="ECO:0000313" key="2">
    <source>
        <dbReference type="EMBL" id="MEC5422936.1"/>
    </source>
</evidence>
<proteinExistence type="predicted"/>
<comment type="caution">
    <text evidence="2">The sequence shown here is derived from an EMBL/GenBank/DDBJ whole genome shotgun (WGS) entry which is preliminary data.</text>
</comment>
<gene>
    <name evidence="2" type="ORF">QGM71_05420</name>
</gene>
<dbReference type="PANTHER" id="PTHR43190">
    <property type="entry name" value="N-ACETYL-D-GLUCOSAMINE KINASE"/>
    <property type="match status" value="1"/>
</dbReference>
<dbReference type="EMBL" id="JARZFX010000002">
    <property type="protein sequence ID" value="MEC5422936.1"/>
    <property type="molecule type" value="Genomic_DNA"/>
</dbReference>
<dbReference type="RefSeq" id="WP_327606507.1">
    <property type="nucleotide sequence ID" value="NZ_JARZFX010000002.1"/>
</dbReference>
<organism evidence="2 3">
    <name type="scientific">Virgibacillus tibetensis</name>
    <dbReference type="NCBI Taxonomy" id="3042313"/>
    <lineage>
        <taxon>Bacteria</taxon>
        <taxon>Bacillati</taxon>
        <taxon>Bacillota</taxon>
        <taxon>Bacilli</taxon>
        <taxon>Bacillales</taxon>
        <taxon>Bacillaceae</taxon>
        <taxon>Virgibacillus</taxon>
    </lineage>
</organism>
<dbReference type="Pfam" id="PF01869">
    <property type="entry name" value="BcrAD_BadFG"/>
    <property type="match status" value="1"/>
</dbReference>
<protein>
    <submittedName>
        <fullName evidence="2">BadF/BadG/BcrA/BcrD ATPase family protein</fullName>
    </submittedName>
</protein>
<evidence type="ECO:0000259" key="1">
    <source>
        <dbReference type="Pfam" id="PF01869"/>
    </source>
</evidence>
<dbReference type="InterPro" id="IPR043129">
    <property type="entry name" value="ATPase_NBD"/>
</dbReference>
<sequence>MGTLYIIGIDGGGTKTEAILFHFGRGEISRIKGEGSNPHSIGFEQSTLIVTSLINQLMSFTNGEDIHIGIGLAGLGREESKKKWTAEFNRHNLKKKVKSFAFESDAIIALYSGTYGGSGIVTIGGTGAICLAFDGKQTQRVGGWGHLINADPGSGYYLGYRALEAIFNEYDGLGPKTEMTYLLLNKLEEVETPGLIKHIYSSGNEKAKIASFAPVVFEAVSKGDYMATRIIDEVTNIITNNGKVVFNKAFDQQNTLIVPFVLIGGIFNNRIMHIKLKQKIEKEISGVQLILPTLPPAYGSIALALKSIGYQSKAIKDVLSKQT</sequence>
<accession>A0ABU6KD01</accession>
<feature type="domain" description="ATPase BadF/BadG/BcrA/BcrD type" evidence="1">
    <location>
        <begin position="7"/>
        <end position="300"/>
    </location>
</feature>
<dbReference type="InterPro" id="IPR002731">
    <property type="entry name" value="ATPase_BadF"/>
</dbReference>
<dbReference type="Proteomes" id="UP001335737">
    <property type="component" value="Unassembled WGS sequence"/>
</dbReference>
<keyword evidence="3" id="KW-1185">Reference proteome</keyword>
<evidence type="ECO:0000313" key="3">
    <source>
        <dbReference type="Proteomes" id="UP001335737"/>
    </source>
</evidence>
<dbReference type="InterPro" id="IPR052519">
    <property type="entry name" value="Euk-type_GlcNAc_Kinase"/>
</dbReference>
<dbReference type="SUPFAM" id="SSF53067">
    <property type="entry name" value="Actin-like ATPase domain"/>
    <property type="match status" value="2"/>
</dbReference>
<reference evidence="2 3" key="1">
    <citation type="journal article" date="2024" name="Int. J. Syst. Evol. Microbiol.">
        <title>Virgibacillus tibetensis sp. nov., isolated from salt lake on the Tibetan Plateau of China.</title>
        <authorList>
            <person name="Phurbu D."/>
            <person name="Liu Z.-X."/>
            <person name="Wang R."/>
            <person name="Zheng Y.-Y."/>
            <person name="Liu H.-C."/>
            <person name="Zhou Y.-G."/>
            <person name="Yu Y.-J."/>
            <person name="Li A.-H."/>
        </authorList>
    </citation>
    <scope>NUCLEOTIDE SEQUENCE [LARGE SCALE GENOMIC DNA]</scope>
    <source>
        <strain evidence="2 3">C22-A2</strain>
    </source>
</reference>
<dbReference type="CDD" id="cd24007">
    <property type="entry name" value="ASKHA_NBD_eukNAGK-like"/>
    <property type="match status" value="1"/>
</dbReference>